<dbReference type="PROSITE" id="PS00062">
    <property type="entry name" value="ALDOKETO_REDUCTASE_2"/>
    <property type="match status" value="1"/>
</dbReference>
<evidence type="ECO:0000313" key="9">
    <source>
        <dbReference type="Proteomes" id="UP000703269"/>
    </source>
</evidence>
<dbReference type="PRINTS" id="PR00069">
    <property type="entry name" value="ALDKETRDTASE"/>
</dbReference>
<dbReference type="Gene3D" id="3.20.20.100">
    <property type="entry name" value="NADP-dependent oxidoreductase domain"/>
    <property type="match status" value="1"/>
</dbReference>
<dbReference type="InterPro" id="IPR023210">
    <property type="entry name" value="NADP_OxRdtase_dom"/>
</dbReference>
<dbReference type="InterPro" id="IPR036812">
    <property type="entry name" value="NAD(P)_OxRdtase_dom_sf"/>
</dbReference>
<proteinExistence type="inferred from homology"/>
<comment type="caution">
    <text evidence="8">The sequence shown here is derived from an EMBL/GenBank/DDBJ whole genome shotgun (WGS) entry which is preliminary data.</text>
</comment>
<dbReference type="GO" id="GO:0016616">
    <property type="term" value="F:oxidoreductase activity, acting on the CH-OH group of donors, NAD or NADP as acceptor"/>
    <property type="evidence" value="ECO:0007669"/>
    <property type="project" value="UniProtKB-ARBA"/>
</dbReference>
<dbReference type="PANTHER" id="PTHR43827:SF3">
    <property type="entry name" value="NADP-DEPENDENT OXIDOREDUCTASE DOMAIN-CONTAINING PROTEIN"/>
    <property type="match status" value="1"/>
</dbReference>
<feature type="domain" description="NADP-dependent oxidoreductase" evidence="7">
    <location>
        <begin position="35"/>
        <end position="277"/>
    </location>
</feature>
<keyword evidence="9" id="KW-1185">Reference proteome</keyword>
<evidence type="ECO:0000256" key="5">
    <source>
        <dbReference type="PIRSR" id="PIRSR000097-2"/>
    </source>
</evidence>
<evidence type="ECO:0000259" key="7">
    <source>
        <dbReference type="Pfam" id="PF00248"/>
    </source>
</evidence>
<dbReference type="InterPro" id="IPR020471">
    <property type="entry name" value="AKR"/>
</dbReference>
<evidence type="ECO:0000256" key="6">
    <source>
        <dbReference type="PIRSR" id="PIRSR000097-3"/>
    </source>
</evidence>
<organism evidence="8 9">
    <name type="scientific">Phanerochaete sordida</name>
    <dbReference type="NCBI Taxonomy" id="48140"/>
    <lineage>
        <taxon>Eukaryota</taxon>
        <taxon>Fungi</taxon>
        <taxon>Dikarya</taxon>
        <taxon>Basidiomycota</taxon>
        <taxon>Agaricomycotina</taxon>
        <taxon>Agaricomycetes</taxon>
        <taxon>Polyporales</taxon>
        <taxon>Phanerochaetaceae</taxon>
        <taxon>Phanerochaete</taxon>
    </lineage>
</organism>
<dbReference type="Pfam" id="PF00248">
    <property type="entry name" value="Aldo_ket_red"/>
    <property type="match status" value="1"/>
</dbReference>
<evidence type="ECO:0000313" key="8">
    <source>
        <dbReference type="EMBL" id="GJE99050.1"/>
    </source>
</evidence>
<keyword evidence="3" id="KW-0560">Oxidoreductase</keyword>
<evidence type="ECO:0000256" key="3">
    <source>
        <dbReference type="ARBA" id="ARBA00023002"/>
    </source>
</evidence>
<sequence>MAANVPYFELNNGVQMPGVAAGCWLGVDGDVTATKEMCLNALKVGYRHLDTAPGYGNERYVGEAIRESGIPREEIFVTTKLGHFHDVRGSFEDSLAALDVGYIDLYLIHWPQTHEKKTEPWNPGRVLSFDEHPNFVDAWRDMEDLLATGKVRALGVCNFSAAHLETLLAHARVVPAVNQVEAHPCLPQHALQAACAARGIRLCAYAPFAQGNPVFFDDEDLKAVAGRHGVTPAQVVVSWLAQRGVPPIAKSARVERMRTNISLVTLSEEDMRLVDAIHTKPGMHRSLLAHTQDGVVFGWTYEQLGWAMGLGGVVLE</sequence>
<evidence type="ECO:0000256" key="1">
    <source>
        <dbReference type="ARBA" id="ARBA00007905"/>
    </source>
</evidence>
<dbReference type="InterPro" id="IPR018170">
    <property type="entry name" value="Aldo/ket_reductase_CS"/>
</dbReference>
<dbReference type="PANTHER" id="PTHR43827">
    <property type="entry name" value="2,5-DIKETO-D-GLUCONIC ACID REDUCTASE"/>
    <property type="match status" value="1"/>
</dbReference>
<dbReference type="SUPFAM" id="SSF51430">
    <property type="entry name" value="NAD(P)-linked oxidoreductase"/>
    <property type="match status" value="1"/>
</dbReference>
<feature type="site" description="Lowers pKa of active site Tyr" evidence="6">
    <location>
        <position position="80"/>
    </location>
</feature>
<keyword evidence="2" id="KW-0521">NADP</keyword>
<dbReference type="PROSITE" id="PS00798">
    <property type="entry name" value="ALDOKETO_REDUCTASE_1"/>
    <property type="match status" value="1"/>
</dbReference>
<dbReference type="FunFam" id="3.20.20.100:FF:000002">
    <property type="entry name" value="2,5-diketo-D-gluconic acid reductase A"/>
    <property type="match status" value="1"/>
</dbReference>
<dbReference type="CDD" id="cd19071">
    <property type="entry name" value="AKR_AKR1-5-like"/>
    <property type="match status" value="1"/>
</dbReference>
<feature type="active site" description="Proton donor" evidence="4">
    <location>
        <position position="55"/>
    </location>
</feature>
<accession>A0A9P3GP23</accession>
<dbReference type="PIRSF" id="PIRSF000097">
    <property type="entry name" value="AKR"/>
    <property type="match status" value="1"/>
</dbReference>
<reference evidence="8 9" key="1">
    <citation type="submission" date="2021-08" db="EMBL/GenBank/DDBJ databases">
        <title>Draft Genome Sequence of Phanerochaete sordida strain YK-624.</title>
        <authorList>
            <person name="Mori T."/>
            <person name="Dohra H."/>
            <person name="Suzuki T."/>
            <person name="Kawagishi H."/>
            <person name="Hirai H."/>
        </authorList>
    </citation>
    <scope>NUCLEOTIDE SEQUENCE [LARGE SCALE GENOMIC DNA]</scope>
    <source>
        <strain evidence="8 9">YK-624</strain>
    </source>
</reference>
<name>A0A9P3GP23_9APHY</name>
<dbReference type="Proteomes" id="UP000703269">
    <property type="component" value="Unassembled WGS sequence"/>
</dbReference>
<feature type="binding site" evidence="5">
    <location>
        <position position="109"/>
    </location>
    <ligand>
        <name>substrate</name>
    </ligand>
</feature>
<gene>
    <name evidence="8" type="ORF">PsYK624_152900</name>
</gene>
<dbReference type="EMBL" id="BPQB01000099">
    <property type="protein sequence ID" value="GJE99050.1"/>
    <property type="molecule type" value="Genomic_DNA"/>
</dbReference>
<comment type="similarity">
    <text evidence="1">Belongs to the aldo/keto reductase family.</text>
</comment>
<dbReference type="AlphaFoldDB" id="A0A9P3GP23"/>
<dbReference type="OrthoDB" id="5945798at2759"/>
<evidence type="ECO:0000256" key="4">
    <source>
        <dbReference type="PIRSR" id="PIRSR000097-1"/>
    </source>
</evidence>
<evidence type="ECO:0000256" key="2">
    <source>
        <dbReference type="ARBA" id="ARBA00022857"/>
    </source>
</evidence>
<protein>
    <submittedName>
        <fullName evidence="8">Aldo/keto reductase</fullName>
    </submittedName>
</protein>